<dbReference type="InterPro" id="IPR039660">
    <property type="entry name" value="Ribosomal_eL14"/>
</dbReference>
<evidence type="ECO:0000259" key="4">
    <source>
        <dbReference type="Pfam" id="PF01929"/>
    </source>
</evidence>
<keyword evidence="2" id="KW-0689">Ribosomal protein</keyword>
<dbReference type="InterPro" id="IPR008991">
    <property type="entry name" value="Translation_prot_SH3-like_sf"/>
</dbReference>
<gene>
    <name evidence="5" type="ORF">EHAR0213_LOCUS1832</name>
</gene>
<dbReference type="GO" id="GO:0022625">
    <property type="term" value="C:cytosolic large ribosomal subunit"/>
    <property type="evidence" value="ECO:0007669"/>
    <property type="project" value="TreeGrafter"/>
</dbReference>
<reference evidence="5" key="1">
    <citation type="submission" date="2021-01" db="EMBL/GenBank/DDBJ databases">
        <authorList>
            <person name="Corre E."/>
            <person name="Pelletier E."/>
            <person name="Niang G."/>
            <person name="Scheremetjew M."/>
            <person name="Finn R."/>
            <person name="Kale V."/>
            <person name="Holt S."/>
            <person name="Cochrane G."/>
            <person name="Meng A."/>
            <person name="Brown T."/>
            <person name="Cohen L."/>
        </authorList>
    </citation>
    <scope>NUCLEOTIDE SEQUENCE</scope>
    <source>
        <strain evidence="5">FSP1.4</strain>
    </source>
</reference>
<accession>A0A7S3J0V5</accession>
<evidence type="ECO:0000256" key="3">
    <source>
        <dbReference type="ARBA" id="ARBA00023274"/>
    </source>
</evidence>
<evidence type="ECO:0000313" key="5">
    <source>
        <dbReference type="EMBL" id="CAE0342925.1"/>
    </source>
</evidence>
<sequence>MGFARLVEAGRVVTINYGENVGKLAVIADILDTNRVLLDGPTTGIAREVYPIKRISLTNFKVKIFKGARTTTIRKAIEADNFAEKWANTSKAKKIATRVKRASLNDFDRFVVSNLKRRRAFALRRKAK</sequence>
<dbReference type="CDD" id="cd23702">
    <property type="entry name" value="eL14"/>
    <property type="match status" value="1"/>
</dbReference>
<dbReference type="Gene3D" id="6.10.250.2270">
    <property type="match status" value="1"/>
</dbReference>
<keyword evidence="3" id="KW-0687">Ribonucleoprotein</keyword>
<dbReference type="InterPro" id="IPR014722">
    <property type="entry name" value="Rib_uL2_dom2"/>
</dbReference>
<dbReference type="GO" id="GO:0006412">
    <property type="term" value="P:translation"/>
    <property type="evidence" value="ECO:0007669"/>
    <property type="project" value="InterPro"/>
</dbReference>
<dbReference type="Gene3D" id="2.30.30.30">
    <property type="match status" value="1"/>
</dbReference>
<organism evidence="5">
    <name type="scientific">Euplotes harpa</name>
    <dbReference type="NCBI Taxonomy" id="151035"/>
    <lineage>
        <taxon>Eukaryota</taxon>
        <taxon>Sar</taxon>
        <taxon>Alveolata</taxon>
        <taxon>Ciliophora</taxon>
        <taxon>Intramacronucleata</taxon>
        <taxon>Spirotrichea</taxon>
        <taxon>Hypotrichia</taxon>
        <taxon>Euplotida</taxon>
        <taxon>Euplotidae</taxon>
        <taxon>Euplotes</taxon>
    </lineage>
</organism>
<comment type="similarity">
    <text evidence="1">Belongs to the eukaryotic ribosomal protein eL14 family.</text>
</comment>
<dbReference type="InterPro" id="IPR002784">
    <property type="entry name" value="Ribosomal_eL14_dom"/>
</dbReference>
<dbReference type="PANTHER" id="PTHR11127">
    <property type="entry name" value="60S RIBOSOMAL PROTEIN L14"/>
    <property type="match status" value="1"/>
</dbReference>
<dbReference type="AlphaFoldDB" id="A0A7S3J0V5"/>
<evidence type="ECO:0000256" key="1">
    <source>
        <dbReference type="ARBA" id="ARBA00006592"/>
    </source>
</evidence>
<protein>
    <recommendedName>
        <fullName evidence="4">Large ribosomal subunit protein eL14 domain-containing protein</fullName>
    </recommendedName>
</protein>
<dbReference type="GO" id="GO:0003723">
    <property type="term" value="F:RNA binding"/>
    <property type="evidence" value="ECO:0007669"/>
    <property type="project" value="InterPro"/>
</dbReference>
<dbReference type="GO" id="GO:0042273">
    <property type="term" value="P:ribosomal large subunit biogenesis"/>
    <property type="evidence" value="ECO:0007669"/>
    <property type="project" value="TreeGrafter"/>
</dbReference>
<dbReference type="PANTHER" id="PTHR11127:SF2">
    <property type="entry name" value="LARGE RIBOSOMAL SUBUNIT PROTEIN EL14"/>
    <property type="match status" value="1"/>
</dbReference>
<dbReference type="EMBL" id="HBII01003980">
    <property type="protein sequence ID" value="CAE0342925.1"/>
    <property type="molecule type" value="Transcribed_RNA"/>
</dbReference>
<dbReference type="GO" id="GO:0003735">
    <property type="term" value="F:structural constituent of ribosome"/>
    <property type="evidence" value="ECO:0007669"/>
    <property type="project" value="InterPro"/>
</dbReference>
<feature type="domain" description="Large ribosomal subunit protein eL14" evidence="4">
    <location>
        <begin position="47"/>
        <end position="119"/>
    </location>
</feature>
<dbReference type="Pfam" id="PF01929">
    <property type="entry name" value="Ribosomal_L14e"/>
    <property type="match status" value="1"/>
</dbReference>
<evidence type="ECO:0000256" key="2">
    <source>
        <dbReference type="ARBA" id="ARBA00022980"/>
    </source>
</evidence>
<dbReference type="SUPFAM" id="SSF50104">
    <property type="entry name" value="Translation proteins SH3-like domain"/>
    <property type="match status" value="1"/>
</dbReference>
<proteinExistence type="inferred from homology"/>
<name>A0A7S3J0V5_9SPIT</name>